<dbReference type="AlphaFoldDB" id="A0A238W4G5"/>
<dbReference type="RefSeq" id="WP_089300429.1">
    <property type="nucleotide sequence ID" value="NZ_FZNW01000005.1"/>
</dbReference>
<keyword evidence="3" id="KW-1185">Reference proteome</keyword>
<dbReference type="Proteomes" id="UP000198348">
    <property type="component" value="Unassembled WGS sequence"/>
</dbReference>
<dbReference type="Pfam" id="PF19054">
    <property type="entry name" value="DUF5753"/>
    <property type="match status" value="1"/>
</dbReference>
<dbReference type="GO" id="GO:0003677">
    <property type="term" value="F:DNA binding"/>
    <property type="evidence" value="ECO:0007669"/>
    <property type="project" value="InterPro"/>
</dbReference>
<dbReference type="InterPro" id="IPR010982">
    <property type="entry name" value="Lambda_DNA-bd_dom_sf"/>
</dbReference>
<dbReference type="Pfam" id="PF13560">
    <property type="entry name" value="HTH_31"/>
    <property type="match status" value="1"/>
</dbReference>
<feature type="domain" description="HTH cro/C1-type" evidence="1">
    <location>
        <begin position="16"/>
        <end position="71"/>
    </location>
</feature>
<evidence type="ECO:0000313" key="2">
    <source>
        <dbReference type="EMBL" id="SNR41291.1"/>
    </source>
</evidence>
<gene>
    <name evidence="2" type="ORF">SAMN06265360_10596</name>
</gene>
<evidence type="ECO:0000313" key="3">
    <source>
        <dbReference type="Proteomes" id="UP000198348"/>
    </source>
</evidence>
<dbReference type="InterPro" id="IPR043917">
    <property type="entry name" value="DUF5753"/>
</dbReference>
<protein>
    <submittedName>
        <fullName evidence="2">Helix-turn-helix domain-containing protein</fullName>
    </submittedName>
</protein>
<dbReference type="CDD" id="cd00093">
    <property type="entry name" value="HTH_XRE"/>
    <property type="match status" value="1"/>
</dbReference>
<dbReference type="OrthoDB" id="3672921at2"/>
<evidence type="ECO:0000259" key="1">
    <source>
        <dbReference type="SMART" id="SM00530"/>
    </source>
</evidence>
<organism evidence="2 3">
    <name type="scientific">Haloechinothrix alba</name>
    <dbReference type="NCBI Taxonomy" id="664784"/>
    <lineage>
        <taxon>Bacteria</taxon>
        <taxon>Bacillati</taxon>
        <taxon>Actinomycetota</taxon>
        <taxon>Actinomycetes</taxon>
        <taxon>Pseudonocardiales</taxon>
        <taxon>Pseudonocardiaceae</taxon>
        <taxon>Haloechinothrix</taxon>
    </lineage>
</organism>
<reference evidence="2 3" key="1">
    <citation type="submission" date="2017-06" db="EMBL/GenBank/DDBJ databases">
        <authorList>
            <person name="Kim H.J."/>
            <person name="Triplett B.A."/>
        </authorList>
    </citation>
    <scope>NUCLEOTIDE SEQUENCE [LARGE SCALE GENOMIC DNA]</scope>
    <source>
        <strain evidence="2 3">DSM 45207</strain>
    </source>
</reference>
<dbReference type="EMBL" id="FZNW01000005">
    <property type="protein sequence ID" value="SNR41291.1"/>
    <property type="molecule type" value="Genomic_DNA"/>
</dbReference>
<dbReference type="InterPro" id="IPR001387">
    <property type="entry name" value="Cro/C1-type_HTH"/>
</dbReference>
<accession>A0A238W4G5</accession>
<dbReference type="SMART" id="SM00530">
    <property type="entry name" value="HTH_XRE"/>
    <property type="match status" value="1"/>
</dbReference>
<sequence>MEDRAPTIRSRELGEGLRQAMTYAGYHASEIARLLDWSPSRVSRLLSGKRGGTGYDVSAFLAVCGVKGAERDRLMALTVDQDKKGWFQQHGPVLPKQVRTLIDHESMALSISDFQTVVVPGLLQTGDYARAVIDGNRRVPVDEIDDRVAARLARQSLLSRRQAPACAFFLHEFVLRTPVGGPIVMSDQLHHLLRVAIRPHIALRVLPAHVGAHAGMSGPFTLLDVKEFKPIVYLESETSSLFLELPVEIDAYRNILATLEDTALDEGQSRELIASVATELYADGESDDHPGRAG</sequence>
<dbReference type="SUPFAM" id="SSF47413">
    <property type="entry name" value="lambda repressor-like DNA-binding domains"/>
    <property type="match status" value="1"/>
</dbReference>
<name>A0A238W4G5_9PSEU</name>
<proteinExistence type="predicted"/>